<dbReference type="SUPFAM" id="SSF89095">
    <property type="entry name" value="GatB/YqeY motif"/>
    <property type="match status" value="1"/>
</dbReference>
<reference evidence="1" key="1">
    <citation type="submission" date="2018-06" db="EMBL/GenBank/DDBJ databases">
        <authorList>
            <person name="Zhirakovskaya E."/>
        </authorList>
    </citation>
    <scope>NUCLEOTIDE SEQUENCE</scope>
</reference>
<proteinExistence type="predicted"/>
<dbReference type="Gene3D" id="1.10.1510.10">
    <property type="entry name" value="Uncharacterised protein YqeY/AIM41 PF09424, N-terminal domain"/>
    <property type="match status" value="1"/>
</dbReference>
<organism evidence="1">
    <name type="scientific">hydrothermal vent metagenome</name>
    <dbReference type="NCBI Taxonomy" id="652676"/>
    <lineage>
        <taxon>unclassified sequences</taxon>
        <taxon>metagenomes</taxon>
        <taxon>ecological metagenomes</taxon>
    </lineage>
</organism>
<dbReference type="EMBL" id="UOFJ01000189">
    <property type="protein sequence ID" value="VAW65717.1"/>
    <property type="molecule type" value="Genomic_DNA"/>
</dbReference>
<protein>
    <submittedName>
        <fullName evidence="1">Transamidase GatB domain protein</fullName>
    </submittedName>
</protein>
<dbReference type="AlphaFoldDB" id="A0A3B0XR51"/>
<dbReference type="InterPro" id="IPR019004">
    <property type="entry name" value="YqeY/Aim41"/>
</dbReference>
<gene>
    <name evidence="1" type="ORF">MNBD_GAMMA10-359</name>
</gene>
<accession>A0A3B0XR51</accession>
<name>A0A3B0XR51_9ZZZZ</name>
<dbReference type="Pfam" id="PF09424">
    <property type="entry name" value="YqeY"/>
    <property type="match status" value="1"/>
</dbReference>
<dbReference type="InterPro" id="IPR003789">
    <property type="entry name" value="Asn/Gln_tRNA_amidoTrase-B-like"/>
</dbReference>
<dbReference type="PANTHER" id="PTHR28055">
    <property type="entry name" value="ALTERED INHERITANCE OF MITOCHONDRIA PROTEIN 41, MITOCHONDRIAL"/>
    <property type="match status" value="1"/>
</dbReference>
<dbReference type="InterPro" id="IPR023168">
    <property type="entry name" value="GatB_Yqey_C_2"/>
</dbReference>
<dbReference type="InterPro" id="IPR042184">
    <property type="entry name" value="YqeY/Aim41_N"/>
</dbReference>
<evidence type="ECO:0000313" key="1">
    <source>
        <dbReference type="EMBL" id="VAW65717.1"/>
    </source>
</evidence>
<sequence>MSDTASLKQRLTDAMKAAMKSGDKKRLGVIRLMLSDIKQIEVDERIELDDNRVLAVLDKMLKQRRESISQYKTAGRDDLVAQEEYEVSVLKDYLPEALSEAEIEQLIAKAIADTGAASIKDMGKVIGILKPQMQGRADMGAVSGKIKAALNS</sequence>
<dbReference type="Gene3D" id="1.10.10.410">
    <property type="match status" value="1"/>
</dbReference>
<dbReference type="GO" id="GO:0016884">
    <property type="term" value="F:carbon-nitrogen ligase activity, with glutamine as amido-N-donor"/>
    <property type="evidence" value="ECO:0007669"/>
    <property type="project" value="InterPro"/>
</dbReference>
<dbReference type="PANTHER" id="PTHR28055:SF1">
    <property type="entry name" value="ALTERED INHERITANCE OF MITOCHONDRIA PROTEIN 41, MITOCHONDRIAL"/>
    <property type="match status" value="1"/>
</dbReference>